<dbReference type="InterPro" id="IPR036514">
    <property type="entry name" value="SGNH_hydro_sf"/>
</dbReference>
<proteinExistence type="predicted"/>
<accession>A0A373FS25</accession>
<dbReference type="Proteomes" id="UP000261948">
    <property type="component" value="Unassembled WGS sequence"/>
</dbReference>
<protein>
    <recommendedName>
        <fullName evidence="2">Sialate O-acetylesterase domain-containing protein</fullName>
    </recommendedName>
</protein>
<dbReference type="EMBL" id="QURR01000001">
    <property type="protein sequence ID" value="RGE46971.1"/>
    <property type="molecule type" value="Genomic_DNA"/>
</dbReference>
<evidence type="ECO:0000313" key="4">
    <source>
        <dbReference type="Proteomes" id="UP000261948"/>
    </source>
</evidence>
<dbReference type="Pfam" id="PF03629">
    <property type="entry name" value="SASA"/>
    <property type="match status" value="1"/>
</dbReference>
<dbReference type="SUPFAM" id="SSF52266">
    <property type="entry name" value="SGNH hydrolase"/>
    <property type="match status" value="1"/>
</dbReference>
<organism evidence="3 4">
    <name type="scientific">Comamonas testosteroni</name>
    <name type="common">Pseudomonas testosteroni</name>
    <dbReference type="NCBI Taxonomy" id="285"/>
    <lineage>
        <taxon>Bacteria</taxon>
        <taxon>Pseudomonadati</taxon>
        <taxon>Pseudomonadota</taxon>
        <taxon>Betaproteobacteria</taxon>
        <taxon>Burkholderiales</taxon>
        <taxon>Comamonadaceae</taxon>
        <taxon>Comamonas</taxon>
    </lineage>
</organism>
<comment type="caution">
    <text evidence="3">The sequence shown here is derived from an EMBL/GenBank/DDBJ whole genome shotgun (WGS) entry which is preliminary data.</text>
</comment>
<evidence type="ECO:0000313" key="3">
    <source>
        <dbReference type="EMBL" id="RGE46971.1"/>
    </source>
</evidence>
<dbReference type="AlphaFoldDB" id="A0A373FS25"/>
<keyword evidence="4" id="KW-1185">Reference proteome</keyword>
<dbReference type="Gene3D" id="3.40.50.1110">
    <property type="entry name" value="SGNH hydrolase"/>
    <property type="match status" value="1"/>
</dbReference>
<reference evidence="3 4" key="1">
    <citation type="submission" date="2018-08" db="EMBL/GenBank/DDBJ databases">
        <title>Comamonas testosteroni strain SWCO2.</title>
        <authorList>
            <person name="Jiang N."/>
            <person name="Zhang X.Z."/>
        </authorList>
    </citation>
    <scope>NUCLEOTIDE SEQUENCE [LARGE SCALE GENOMIC DNA]</scope>
    <source>
        <strain evidence="3 4">SWCO2</strain>
    </source>
</reference>
<keyword evidence="1" id="KW-0378">Hydrolase</keyword>
<evidence type="ECO:0000259" key="2">
    <source>
        <dbReference type="Pfam" id="PF03629"/>
    </source>
</evidence>
<evidence type="ECO:0000256" key="1">
    <source>
        <dbReference type="ARBA" id="ARBA00022801"/>
    </source>
</evidence>
<sequence length="731" mass="77225">MEANLRLIDDHLALYTLAGPVPAATALPTDARQGAGQIFTNGTYAVLNVNIWQTYPARMGMRAIELVNKTEYVNIGSGWQVITQKNEKSYLTLAIMQADTTQPAGSQGVVTNDPGHTAEHPINGIYTWTGATWVRNAFQPANQLDVDGLGVALKETADDLNGVDAKASTAAERMPLRNFGDWPYAIAGDDQVPIIGVKPSGFGKLVTDELPGADLLDPRYRYAVIDQTTGDLLVAYRWDGATINGAARLLDGEYSHVWADEEGNILFARRWDGVLVPGGTRGDVSVYAQGKPGRRSVWAFIDGLPYQLTSTGDAWAPEVASGTVNYLARQAGGVVKGSAALGAKYAPFALRCVHIVASGQSLAVGNNGAATSTRPAAVNRVLAPAFGARKTDTATPILPAEVGPFAPLRSVIGEAPVIEMSNRLALDCMAPADAFTVTSLHASGGKSITELNKGTVYYDNSLQTVTGAKLQCDADGIPYAVGFIDWIQGEKDCKSAAGFYAATLLQLQADYTSDIAAISGQAGQVPILLDQISNWTAYGVATSFVPLEQLQAAIDQPGKFYCAGPKYWLKTNADGVHINSAESIAAGKMHAVAAEKLLAGEPWLPTHCTSAVRNGTQVTLRFHTPLGNLVADTERVSDPGNLGLRWIDSTSSAAITRVVVNADNTVTLTLDQIPSGADPQVGIADLGISGNAGGPTTGARACLRTSVPSTFSDGSEIYHWACHQRINVTTI</sequence>
<gene>
    <name evidence="3" type="ORF">DZC30_00765</name>
</gene>
<dbReference type="GO" id="GO:0016788">
    <property type="term" value="F:hydrolase activity, acting on ester bonds"/>
    <property type="evidence" value="ECO:0007669"/>
    <property type="project" value="UniProtKB-ARBA"/>
</dbReference>
<feature type="domain" description="Sialate O-acetylesterase" evidence="2">
    <location>
        <begin position="442"/>
        <end position="593"/>
    </location>
</feature>
<dbReference type="InterPro" id="IPR005181">
    <property type="entry name" value="SASA"/>
</dbReference>
<name>A0A373FS25_COMTE</name>